<dbReference type="SUPFAM" id="SSF51182">
    <property type="entry name" value="RmlC-like cupins"/>
    <property type="match status" value="1"/>
</dbReference>
<evidence type="ECO:0000259" key="4">
    <source>
        <dbReference type="SMART" id="SM00835"/>
    </source>
</evidence>
<gene>
    <name evidence="5" type="ORF">SAY87_002544</name>
</gene>
<dbReference type="PANTHER" id="PTHR31189">
    <property type="entry name" value="OS03G0336100 PROTEIN-RELATED"/>
    <property type="match status" value="1"/>
</dbReference>
<feature type="region of interest" description="Disordered" evidence="2">
    <location>
        <begin position="121"/>
        <end position="154"/>
    </location>
</feature>
<dbReference type="EMBL" id="JAXIOK010000015">
    <property type="protein sequence ID" value="KAK4754440.1"/>
    <property type="molecule type" value="Genomic_DNA"/>
</dbReference>
<evidence type="ECO:0000313" key="6">
    <source>
        <dbReference type="Proteomes" id="UP001345219"/>
    </source>
</evidence>
<feature type="chain" id="PRO_5042982148" description="Cupin type-1 domain-containing protein" evidence="3">
    <location>
        <begin position="33"/>
        <end position="561"/>
    </location>
</feature>
<feature type="compositionally biased region" description="Basic and acidic residues" evidence="2">
    <location>
        <begin position="121"/>
        <end position="142"/>
    </location>
</feature>
<evidence type="ECO:0000256" key="3">
    <source>
        <dbReference type="SAM" id="SignalP"/>
    </source>
</evidence>
<feature type="domain" description="Cupin type-1" evidence="4">
    <location>
        <begin position="164"/>
        <end position="317"/>
    </location>
</feature>
<dbReference type="InterPro" id="IPR006045">
    <property type="entry name" value="Cupin_1"/>
</dbReference>
<dbReference type="InterPro" id="IPR011051">
    <property type="entry name" value="RmlC_Cupin_sf"/>
</dbReference>
<dbReference type="SMART" id="SM00835">
    <property type="entry name" value="Cupin_1"/>
    <property type="match status" value="2"/>
</dbReference>
<evidence type="ECO:0000256" key="1">
    <source>
        <dbReference type="ARBA" id="ARBA00022729"/>
    </source>
</evidence>
<keyword evidence="6" id="KW-1185">Reference proteome</keyword>
<evidence type="ECO:0000256" key="2">
    <source>
        <dbReference type="SAM" id="MobiDB-lite"/>
    </source>
</evidence>
<dbReference type="PANTHER" id="PTHR31189:SF13">
    <property type="entry name" value="CUPINCIN"/>
    <property type="match status" value="1"/>
</dbReference>
<dbReference type="AlphaFoldDB" id="A0AAN7JT98"/>
<feature type="domain" description="Cupin type-1" evidence="4">
    <location>
        <begin position="364"/>
        <end position="533"/>
    </location>
</feature>
<feature type="signal peptide" evidence="3">
    <location>
        <begin position="1"/>
        <end position="32"/>
    </location>
</feature>
<feature type="compositionally biased region" description="Acidic residues" evidence="2">
    <location>
        <begin position="143"/>
        <end position="154"/>
    </location>
</feature>
<dbReference type="Pfam" id="PF00190">
    <property type="entry name" value="Cupin_1"/>
    <property type="match status" value="1"/>
</dbReference>
<dbReference type="CDD" id="cd02245">
    <property type="entry name" value="cupin_7S_vicilin-like_C"/>
    <property type="match status" value="1"/>
</dbReference>
<name>A0AAN7JT98_9MYRT</name>
<reference evidence="5 6" key="1">
    <citation type="journal article" date="2023" name="Hortic Res">
        <title>Pangenome of water caltrop reveals structural variations and asymmetric subgenome divergence after allopolyploidization.</title>
        <authorList>
            <person name="Zhang X."/>
            <person name="Chen Y."/>
            <person name="Wang L."/>
            <person name="Yuan Y."/>
            <person name="Fang M."/>
            <person name="Shi L."/>
            <person name="Lu R."/>
            <person name="Comes H.P."/>
            <person name="Ma Y."/>
            <person name="Chen Y."/>
            <person name="Huang G."/>
            <person name="Zhou Y."/>
            <person name="Zheng Z."/>
            <person name="Qiu Y."/>
        </authorList>
    </citation>
    <scope>NUCLEOTIDE SEQUENCE [LARGE SCALE GENOMIC DNA]</scope>
    <source>
        <tissue evidence="5">Roots</tissue>
    </source>
</reference>
<keyword evidence="1 3" id="KW-0732">Signal</keyword>
<organism evidence="5 6">
    <name type="scientific">Trapa incisa</name>
    <dbReference type="NCBI Taxonomy" id="236973"/>
    <lineage>
        <taxon>Eukaryota</taxon>
        <taxon>Viridiplantae</taxon>
        <taxon>Streptophyta</taxon>
        <taxon>Embryophyta</taxon>
        <taxon>Tracheophyta</taxon>
        <taxon>Spermatophyta</taxon>
        <taxon>Magnoliopsida</taxon>
        <taxon>eudicotyledons</taxon>
        <taxon>Gunneridae</taxon>
        <taxon>Pentapetalae</taxon>
        <taxon>rosids</taxon>
        <taxon>malvids</taxon>
        <taxon>Myrtales</taxon>
        <taxon>Lythraceae</taxon>
        <taxon>Trapa</taxon>
    </lineage>
</organism>
<dbReference type="CDD" id="cd02244">
    <property type="entry name" value="cupin_7S_vicilin-like_N"/>
    <property type="match status" value="1"/>
</dbReference>
<evidence type="ECO:0000313" key="5">
    <source>
        <dbReference type="EMBL" id="KAK4754440.1"/>
    </source>
</evidence>
<protein>
    <recommendedName>
        <fullName evidence="4">Cupin type-1 domain-containing protein</fullName>
    </recommendedName>
</protein>
<dbReference type="InterPro" id="IPR050253">
    <property type="entry name" value="Seed_Storage-Functional"/>
</dbReference>
<proteinExistence type="predicted"/>
<accession>A0AAN7JT98</accession>
<sequence length="561" mass="64036">MAVRGLKFSMVSVVLTTILVLSYLSAAAKANADPEMKQCMRRCKHQESLTEKQQEECEQRCEGYYKMKGEFGREGRGSSRGDEDYGSTQLKECQKHCERQQGSHQQKQDCRTRCEERLEEKETKPWSREGEWGRQAGKRREEKEEESSEEVLEEEQNPYVFQMEDFTTKAQSEHGRMRALPRFTKRSKLLEGIDNFRLVTVEANPQTFVIMNHWDADAVLFVVSGRGTLVMILENKRQVINIEKGDIVWAPAGTPGYLTSRDENEQLYIAKLLRPVNTPGHFEVFHGAGGQNPQSFYTTFSSEILEASLKTGRDKLERLFNQQQQGPIVKASREQVEALSEHDEGGMRRWPFGGETEGSQSYSFNIFSKRPSESNQYGQLLMAGMSDLKHLKKIDLMVSFANISRGSMTALYFNSRATKIAMVVDGTGYFEMACPHLSSGRESQDRERRGQTTDPTAYQKVRARLNRGTVFIVPAGHPFTAVASRNSNLQLVSFEVNAENNDIHMLAGKRNIVSLMQREAKELAFDLPAREVDRIFKSQEEEFFFPAPTRDEEVIRRYGDA</sequence>
<comment type="caution">
    <text evidence="5">The sequence shown here is derived from an EMBL/GenBank/DDBJ whole genome shotgun (WGS) entry which is preliminary data.</text>
</comment>
<dbReference type="Gene3D" id="2.60.120.10">
    <property type="entry name" value="Jelly Rolls"/>
    <property type="match status" value="2"/>
</dbReference>
<dbReference type="InterPro" id="IPR014710">
    <property type="entry name" value="RmlC-like_jellyroll"/>
</dbReference>
<dbReference type="Proteomes" id="UP001345219">
    <property type="component" value="Chromosome 2"/>
</dbReference>